<proteinExistence type="predicted"/>
<dbReference type="InterPro" id="IPR000477">
    <property type="entry name" value="RT_dom"/>
</dbReference>
<dbReference type="Gene3D" id="3.10.10.10">
    <property type="entry name" value="HIV Type 1 Reverse Transcriptase, subunit A, domain 1"/>
    <property type="match status" value="1"/>
</dbReference>
<evidence type="ECO:0000313" key="3">
    <source>
        <dbReference type="Proteomes" id="UP000765509"/>
    </source>
</evidence>
<keyword evidence="3" id="KW-1185">Reference proteome</keyword>
<dbReference type="CDD" id="cd01647">
    <property type="entry name" value="RT_LTR"/>
    <property type="match status" value="1"/>
</dbReference>
<evidence type="ECO:0000313" key="2">
    <source>
        <dbReference type="EMBL" id="MBW0506031.1"/>
    </source>
</evidence>
<dbReference type="PANTHER" id="PTHR24559:SF444">
    <property type="entry name" value="REVERSE TRANSCRIPTASE DOMAIN-CONTAINING PROTEIN"/>
    <property type="match status" value="1"/>
</dbReference>
<dbReference type="AlphaFoldDB" id="A0A9Q3DSW0"/>
<comment type="caution">
    <text evidence="2">The sequence shown here is derived from an EMBL/GenBank/DDBJ whole genome shotgun (WGS) entry which is preliminary data.</text>
</comment>
<name>A0A9Q3DSW0_9BASI</name>
<gene>
    <name evidence="2" type="ORF">O181_045746</name>
</gene>
<dbReference type="EMBL" id="AVOT02018848">
    <property type="protein sequence ID" value="MBW0506031.1"/>
    <property type="molecule type" value="Genomic_DNA"/>
</dbReference>
<sequence length="411" mass="47024">MLFKWKCVEPCSIEDYINAMEDIITRTIIGKTWTRVPMESKMISKTYTEYKRPERPVLKYHKWGSTSDLAKTCTKKTKINAVQFIEEVQCTEEKEESDLDSAVSEDTPVEEYPIERITALFEVTEVHTHLPQYSEDCHNLINIHDARMCKTKPDRVKGYATGSSCITLILMNDIEAKKNSFAPDNKPLGAIKGNEVDIALNIGRSYPAVLRRPAYPASSRGKEALEKHIQESIQLAVLRRVGHNEEVEVTTPGIIAWHNDKSRMVGDFRELNTYTVPDSHQIPRTQEAFTQLSEAKYITSMDALKGFHQNVLTPKTRKLLLIITHCGINEYLRMLFGIKKAPSHYQRMINIIFPIELSEGWLIIHIDDIIICPDSWSLNLERLARLLDKVAGVNMKISLKKCNFGFEELKA</sequence>
<dbReference type="Gene3D" id="3.30.70.270">
    <property type="match status" value="1"/>
</dbReference>
<accession>A0A9Q3DSW0</accession>
<dbReference type="InterPro" id="IPR043502">
    <property type="entry name" value="DNA/RNA_pol_sf"/>
</dbReference>
<dbReference type="Proteomes" id="UP000765509">
    <property type="component" value="Unassembled WGS sequence"/>
</dbReference>
<dbReference type="Pfam" id="PF00078">
    <property type="entry name" value="RVT_1"/>
    <property type="match status" value="1"/>
</dbReference>
<protein>
    <recommendedName>
        <fullName evidence="1">Reverse transcriptase domain-containing protein</fullName>
    </recommendedName>
</protein>
<dbReference type="SUPFAM" id="SSF56672">
    <property type="entry name" value="DNA/RNA polymerases"/>
    <property type="match status" value="1"/>
</dbReference>
<dbReference type="InterPro" id="IPR053134">
    <property type="entry name" value="RNA-dir_DNA_polymerase"/>
</dbReference>
<reference evidence="2" key="1">
    <citation type="submission" date="2021-03" db="EMBL/GenBank/DDBJ databases">
        <title>Draft genome sequence of rust myrtle Austropuccinia psidii MF-1, a brazilian biotype.</title>
        <authorList>
            <person name="Quecine M.C."/>
            <person name="Pachon D.M.R."/>
            <person name="Bonatelli M.L."/>
            <person name="Correr F.H."/>
            <person name="Franceschini L.M."/>
            <person name="Leite T.F."/>
            <person name="Margarido G.R.A."/>
            <person name="Almeida C.A."/>
            <person name="Ferrarezi J.A."/>
            <person name="Labate C.A."/>
        </authorList>
    </citation>
    <scope>NUCLEOTIDE SEQUENCE</scope>
    <source>
        <strain evidence="2">MF-1</strain>
    </source>
</reference>
<dbReference type="PANTHER" id="PTHR24559">
    <property type="entry name" value="TRANSPOSON TY3-I GAG-POL POLYPROTEIN"/>
    <property type="match status" value="1"/>
</dbReference>
<feature type="domain" description="Reverse transcriptase" evidence="1">
    <location>
        <begin position="260"/>
        <end position="405"/>
    </location>
</feature>
<evidence type="ECO:0000259" key="1">
    <source>
        <dbReference type="Pfam" id="PF00078"/>
    </source>
</evidence>
<organism evidence="2 3">
    <name type="scientific">Austropuccinia psidii MF-1</name>
    <dbReference type="NCBI Taxonomy" id="1389203"/>
    <lineage>
        <taxon>Eukaryota</taxon>
        <taxon>Fungi</taxon>
        <taxon>Dikarya</taxon>
        <taxon>Basidiomycota</taxon>
        <taxon>Pucciniomycotina</taxon>
        <taxon>Pucciniomycetes</taxon>
        <taxon>Pucciniales</taxon>
        <taxon>Sphaerophragmiaceae</taxon>
        <taxon>Austropuccinia</taxon>
    </lineage>
</organism>
<dbReference type="InterPro" id="IPR043128">
    <property type="entry name" value="Rev_trsase/Diguanyl_cyclase"/>
</dbReference>